<dbReference type="Pfam" id="PF02458">
    <property type="entry name" value="Transferase"/>
    <property type="match status" value="1"/>
</dbReference>
<dbReference type="EMBL" id="OZ023703">
    <property type="protein sequence ID" value="CAK9871040.1"/>
    <property type="molecule type" value="Genomic_DNA"/>
</dbReference>
<dbReference type="PANTHER" id="PTHR31896:SF64">
    <property type="entry name" value="TRICHOTHECENE 3-O-ACETYLTRANSFERASE"/>
    <property type="match status" value="1"/>
</dbReference>
<feature type="region of interest" description="Disordered" evidence="2">
    <location>
        <begin position="1"/>
        <end position="20"/>
    </location>
</feature>
<keyword evidence="1" id="KW-0808">Transferase</keyword>
<evidence type="ECO:0000313" key="3">
    <source>
        <dbReference type="EMBL" id="CAK9871040.1"/>
    </source>
</evidence>
<dbReference type="PANTHER" id="PTHR31896">
    <property type="entry name" value="FAMILY REGULATORY PROTEIN, PUTATIVE (AFU_ORTHOLOGUE AFUA_3G14730)-RELATED"/>
    <property type="match status" value="1"/>
</dbReference>
<organism evidence="3 4">
    <name type="scientific">Sphagnum jensenii</name>
    <dbReference type="NCBI Taxonomy" id="128206"/>
    <lineage>
        <taxon>Eukaryota</taxon>
        <taxon>Viridiplantae</taxon>
        <taxon>Streptophyta</taxon>
        <taxon>Embryophyta</taxon>
        <taxon>Bryophyta</taxon>
        <taxon>Sphagnophytina</taxon>
        <taxon>Sphagnopsida</taxon>
        <taxon>Sphagnales</taxon>
        <taxon>Sphagnaceae</taxon>
        <taxon>Sphagnum</taxon>
    </lineage>
</organism>
<feature type="compositionally biased region" description="Low complexity" evidence="2">
    <location>
        <begin position="1"/>
        <end position="19"/>
    </location>
</feature>
<gene>
    <name evidence="3" type="ORF">CSSPJE1EN2_LOCUS13708</name>
</gene>
<reference evidence="3 4" key="1">
    <citation type="submission" date="2024-03" db="EMBL/GenBank/DDBJ databases">
        <authorList>
            <consortium name="ELIXIR-Norway"/>
            <consortium name="Elixir Norway"/>
        </authorList>
    </citation>
    <scope>NUCLEOTIDE SEQUENCE [LARGE SCALE GENOMIC DNA]</scope>
</reference>
<dbReference type="InterPro" id="IPR023213">
    <property type="entry name" value="CAT-like_dom_sf"/>
</dbReference>
<accession>A0ABP1B7D3</accession>
<proteinExistence type="predicted"/>
<dbReference type="InterPro" id="IPR051283">
    <property type="entry name" value="Sec_Metabolite_Acyltrans"/>
</dbReference>
<name>A0ABP1B7D3_9BRYO</name>
<evidence type="ECO:0000313" key="4">
    <source>
        <dbReference type="Proteomes" id="UP001497522"/>
    </source>
</evidence>
<sequence>MMDSSSSSSSSSSTTSSGSLDWPPNFPVLVQNSWLVKPSCKLQGSLGDIHHFTWNSQFRNLPLTGFDICRVKIGFISKLLLFDHHPEAVEDGGCSGEGFFNSGLASVRMRESLAKALDQCRPLAGRLVREGDGTLAIDCNDSGVLFVEASSPISLSELRDDKSCYTYENFFPLDYASFQEIGSLEADAPLFGAQLTTFDKGGYAVGVMYCHAAVDGPSFAQFVSSWAEITRTEGESLQISHEAFDFRSRINILNLQPHMTLDSSSNISEIAPSAGVSTTTMSMPPEQQQLPPTWMKQEVFPNSILLAHGPREKPGSSSCMLFMKVKVELLKKLKSQLAQEYLADDAEHDANMITTSHATEGKNMSAAVLGNLSSYAAISALVWRASIRARSPPEEEDTQFIPAINCRTRCDNIPSNYFGNAILDAVAVTTVGELVHRKMWYAAKLIQNSLERFTTGECIQSFSNRMEREKNFAFTAKFRPERDVMVAGLIHDSLTSCDFGWGKPCCLKFDFFRLANAFLYWLPKSTSADDWAFVLKLPPHVTCRLLQDPEFMAFVTLHYAA</sequence>
<dbReference type="Gene3D" id="3.30.559.10">
    <property type="entry name" value="Chloramphenicol acetyltransferase-like domain"/>
    <property type="match status" value="2"/>
</dbReference>
<evidence type="ECO:0000256" key="1">
    <source>
        <dbReference type="ARBA" id="ARBA00022679"/>
    </source>
</evidence>
<evidence type="ECO:0000256" key="2">
    <source>
        <dbReference type="SAM" id="MobiDB-lite"/>
    </source>
</evidence>
<dbReference type="Proteomes" id="UP001497522">
    <property type="component" value="Chromosome 2"/>
</dbReference>
<protein>
    <submittedName>
        <fullName evidence="3">Uncharacterized protein</fullName>
    </submittedName>
</protein>
<keyword evidence="4" id="KW-1185">Reference proteome</keyword>